<evidence type="ECO:0000256" key="5">
    <source>
        <dbReference type="SAM" id="SignalP"/>
    </source>
</evidence>
<gene>
    <name evidence="6" type="ORF">A5CBH24_20580</name>
</gene>
<dbReference type="InterPro" id="IPR019734">
    <property type="entry name" value="TPR_rpt"/>
</dbReference>
<keyword evidence="4" id="KW-0175">Coiled coil</keyword>
<dbReference type="SUPFAM" id="SSF48452">
    <property type="entry name" value="TPR-like"/>
    <property type="match status" value="4"/>
</dbReference>
<feature type="repeat" description="TPR" evidence="3">
    <location>
        <begin position="612"/>
        <end position="645"/>
    </location>
</feature>
<dbReference type="PANTHER" id="PTHR45586:SF1">
    <property type="entry name" value="LIPOPOLYSACCHARIDE ASSEMBLY PROTEIN B"/>
    <property type="match status" value="1"/>
</dbReference>
<evidence type="ECO:0000313" key="6">
    <source>
        <dbReference type="EMBL" id="BBL04745.1"/>
    </source>
</evidence>
<dbReference type="InterPro" id="IPR011990">
    <property type="entry name" value="TPR-like_helical_dom_sf"/>
</dbReference>
<keyword evidence="1" id="KW-0677">Repeat</keyword>
<dbReference type="KEGG" id="acou:A5CBH24_20580"/>
<keyword evidence="5" id="KW-0732">Signal</keyword>
<dbReference type="Proteomes" id="UP000318946">
    <property type="component" value="Chromosome"/>
</dbReference>
<evidence type="ECO:0000256" key="1">
    <source>
        <dbReference type="ARBA" id="ARBA00022737"/>
    </source>
</evidence>
<proteinExistence type="predicted"/>
<dbReference type="Pfam" id="PF13181">
    <property type="entry name" value="TPR_8"/>
    <property type="match status" value="1"/>
</dbReference>
<feature type="repeat" description="TPR" evidence="3">
    <location>
        <begin position="503"/>
        <end position="536"/>
    </location>
</feature>
<feature type="coiled-coil region" evidence="4">
    <location>
        <begin position="474"/>
        <end position="501"/>
    </location>
</feature>
<organism evidence="6 7">
    <name type="scientific">Alistipes communis</name>
    <dbReference type="NCBI Taxonomy" id="2585118"/>
    <lineage>
        <taxon>Bacteria</taxon>
        <taxon>Pseudomonadati</taxon>
        <taxon>Bacteroidota</taxon>
        <taxon>Bacteroidia</taxon>
        <taxon>Bacteroidales</taxon>
        <taxon>Rikenellaceae</taxon>
        <taxon>Alistipes</taxon>
    </lineage>
</organism>
<dbReference type="Pfam" id="PF13174">
    <property type="entry name" value="TPR_6"/>
    <property type="match status" value="2"/>
</dbReference>
<dbReference type="PANTHER" id="PTHR45586">
    <property type="entry name" value="TPR REPEAT-CONTAINING PROTEIN PA4667"/>
    <property type="match status" value="1"/>
</dbReference>
<feature type="signal peptide" evidence="5">
    <location>
        <begin position="1"/>
        <end position="21"/>
    </location>
</feature>
<dbReference type="PROSITE" id="PS50005">
    <property type="entry name" value="TPR"/>
    <property type="match status" value="4"/>
</dbReference>
<sequence length="996" mass="110174">MRKGVIVLIAALGCLWCGADASVLTSGGRTHFDRGRELYALGRWADAREEFAAVCGAVPQTESSLCVEADYYMAMCAMELKEAGAEARLAEFLRRNPESVHVNDVEFALASLLCTAGRYDEAQRAFGKVDYATLSPEHRQQYDIRMGYIRFQQGDYDDALRYFRRIPSPSEYSDHALYYISYIAYVRGDNAMARAGFTELSRSAAYGAVAPFYLLQIEFNEGNYRYVVTTGGSLIDRAAGERRTELERIVAEGWFHLGDYGRTEEFLDAYRRSGGEMGRNENYLLGYSLYRQARYDEARPCLQQVCGADDALTQNASYHLADCYLRGGDKQRAMQSFAMAANEAFDAAIAEDALFNYGKLQYELGGGLFNEAIHVLNRYIAQYPTSERAVQARELLIAAYYNSRNYEAAYTALKHYPSPDGNLRAALQKIAYFRGLEAYSRGDLDGAAQSLSESAAINVSPKYGALARFWLGEIAFARGDYAEAERRYKEYLHRAPRTEDEYAKAHYNLGYCYFDRGDMSNAYASFARFNQLYSAADRYKADALNREADARYSLRQFSAALATYEKAAAVGTNEKYYADFQRAVTLGILDRGPQKIEALQRIIAADRGDYVDDATYELGRTYIAAERYDDGAKVLSKFVEENPHSPFFTPALSDLGLAYLNLGQPELSRRCYERVVESAPGSATARDALQGIREIYVADGNVDGYFAYAEKAGVECDTSVMARDSLSFAAARKIYLSGDTAAAEKSLRSYLRNYPKGYYTDDALFYLSDCHLKAKQTDAAIETLSELAARPTNQYSARTLGTLSKLTSEAGRHAEAAKAYRALYDVVQTADERAAAATGYFRSVEAGGDDAATLAAAAEVETLPDAGTTAQREAKFACATILRRGGKQAEALPLYRELSREVKTAEGAESAYRVIEATLAGGDAAAAETLIFAFAEKGSPHAYWVAKAYIALGDIYAGRDDSFQARATYQSIVDGYSPADDGIVAEAKARIEKLKK</sequence>
<dbReference type="AlphaFoldDB" id="A0A4Y1WVL2"/>
<dbReference type="InterPro" id="IPR051012">
    <property type="entry name" value="CellSynth/LPSAsmb/PSIAsmb"/>
</dbReference>
<keyword evidence="2 3" id="KW-0802">TPR repeat</keyword>
<evidence type="ECO:0000256" key="4">
    <source>
        <dbReference type="SAM" id="Coils"/>
    </source>
</evidence>
<accession>A0A4Y1WVL2</accession>
<evidence type="ECO:0000256" key="3">
    <source>
        <dbReference type="PROSITE-ProRule" id="PRU00339"/>
    </source>
</evidence>
<protein>
    <recommendedName>
        <fullName evidence="8">Outer membrane lipoprotein BamD-like domain-containing protein</fullName>
    </recommendedName>
</protein>
<reference evidence="7" key="1">
    <citation type="submission" date="2019-06" db="EMBL/GenBank/DDBJ databases">
        <title>Alistipes onderdonkii subsp. vulgaris subsp. nov., Alistipes dispar sp. nov. and Alistipes communis sp. nov., isolated from human faeces, and creation of Alistipes onderdonkii subsp. onderdonkii subsp. nov.</title>
        <authorList>
            <person name="Sakamoto M."/>
            <person name="Ikeyama N."/>
            <person name="Ogata Y."/>
            <person name="Suda W."/>
            <person name="Iino T."/>
            <person name="Hattori M."/>
            <person name="Ohkuma M."/>
        </authorList>
    </citation>
    <scope>NUCLEOTIDE SEQUENCE [LARGE SCALE GENOMIC DNA]</scope>
    <source>
        <strain evidence="7">5CBH24</strain>
    </source>
</reference>
<dbReference type="Gene3D" id="1.25.40.10">
    <property type="entry name" value="Tetratricopeptide repeat domain"/>
    <property type="match status" value="8"/>
</dbReference>
<evidence type="ECO:0000313" key="7">
    <source>
        <dbReference type="Proteomes" id="UP000318946"/>
    </source>
</evidence>
<dbReference type="GeneID" id="78342776"/>
<evidence type="ECO:0008006" key="8">
    <source>
        <dbReference type="Google" id="ProtNLM"/>
    </source>
</evidence>
<feature type="repeat" description="TPR" evidence="3">
    <location>
        <begin position="465"/>
        <end position="498"/>
    </location>
</feature>
<dbReference type="RefSeq" id="WP_244611568.1">
    <property type="nucleotide sequence ID" value="NZ_AP019735.1"/>
</dbReference>
<keyword evidence="7" id="KW-1185">Reference proteome</keyword>
<feature type="chain" id="PRO_5021269515" description="Outer membrane lipoprotein BamD-like domain-containing protein" evidence="5">
    <location>
        <begin position="22"/>
        <end position="996"/>
    </location>
</feature>
<dbReference type="Pfam" id="PF13432">
    <property type="entry name" value="TPR_16"/>
    <property type="match status" value="4"/>
</dbReference>
<feature type="repeat" description="TPR" evidence="3">
    <location>
        <begin position="649"/>
        <end position="682"/>
    </location>
</feature>
<evidence type="ECO:0000256" key="2">
    <source>
        <dbReference type="ARBA" id="ARBA00022803"/>
    </source>
</evidence>
<name>A0A4Y1WVL2_9BACT</name>
<dbReference type="EMBL" id="AP019735">
    <property type="protein sequence ID" value="BBL04745.1"/>
    <property type="molecule type" value="Genomic_DNA"/>
</dbReference>
<dbReference type="SMART" id="SM00028">
    <property type="entry name" value="TPR"/>
    <property type="match status" value="7"/>
</dbReference>